<accession>A0A1G2DG76</accession>
<organism evidence="3 4">
    <name type="scientific">Candidatus Lloydbacteria bacterium RIFCSPHIGHO2_02_FULL_51_22</name>
    <dbReference type="NCBI Taxonomy" id="1798663"/>
    <lineage>
        <taxon>Bacteria</taxon>
        <taxon>Candidatus Lloydiibacteriota</taxon>
    </lineage>
</organism>
<feature type="transmembrane region" description="Helical" evidence="1">
    <location>
        <begin position="162"/>
        <end position="182"/>
    </location>
</feature>
<evidence type="ECO:0000313" key="4">
    <source>
        <dbReference type="Proteomes" id="UP000178099"/>
    </source>
</evidence>
<evidence type="ECO:0000259" key="2">
    <source>
        <dbReference type="Pfam" id="PF18920"/>
    </source>
</evidence>
<reference evidence="3 4" key="1">
    <citation type="journal article" date="2016" name="Nat. Commun.">
        <title>Thousands of microbial genomes shed light on interconnected biogeochemical processes in an aquifer system.</title>
        <authorList>
            <person name="Anantharaman K."/>
            <person name="Brown C.T."/>
            <person name="Hug L.A."/>
            <person name="Sharon I."/>
            <person name="Castelle C.J."/>
            <person name="Probst A.J."/>
            <person name="Thomas B.C."/>
            <person name="Singh A."/>
            <person name="Wilkins M.J."/>
            <person name="Karaoz U."/>
            <person name="Brodie E.L."/>
            <person name="Williams K.H."/>
            <person name="Hubbard S.S."/>
            <person name="Banfield J.F."/>
        </authorList>
    </citation>
    <scope>NUCLEOTIDE SEQUENCE [LARGE SCALE GENOMIC DNA]</scope>
</reference>
<feature type="transmembrane region" description="Helical" evidence="1">
    <location>
        <begin position="94"/>
        <end position="115"/>
    </location>
</feature>
<gene>
    <name evidence="3" type="ORF">A3D67_04360</name>
</gene>
<evidence type="ECO:0000313" key="3">
    <source>
        <dbReference type="EMBL" id="OGZ12609.1"/>
    </source>
</evidence>
<feature type="transmembrane region" description="Helical" evidence="1">
    <location>
        <begin position="127"/>
        <end position="146"/>
    </location>
</feature>
<keyword evidence="1" id="KW-0472">Membrane</keyword>
<comment type="caution">
    <text evidence="3">The sequence shown here is derived from an EMBL/GenBank/DDBJ whole genome shotgun (WGS) entry which is preliminary data.</text>
</comment>
<proteinExistence type="predicted"/>
<dbReference type="AlphaFoldDB" id="A0A1G2DG76"/>
<keyword evidence="1" id="KW-0812">Transmembrane</keyword>
<sequence>MEHSKFSPKDFFLYLGLVAALYVSVGSVLALLFNYVDALFPDALAGYYNSFSGPIRFAMSALIVAFPLLVVFTRIVNGRAREEAARMNLAIRKWLLFLTLFIAGAVIAGDLIALINTFLGGELTARFLSKVVVVLAVFGAVFGYYVKDLKGYWQEHKSTSQTVGLVSGAVMFSIIISGFFIIGSPFTQRLVRFDERRVSDLQTLQWQIVNYWQQKGKIPAKFSDLEDPISGFRVPSDPETGVAYGYEVLEADAFELCATFNLQTLTTKEGKMTKPQQIRYPAADGFAGNENWAHEEGETCFMRTIDPELYPVRTMKQ</sequence>
<keyword evidence="1" id="KW-1133">Transmembrane helix</keyword>
<dbReference type="EMBL" id="MHLN01000003">
    <property type="protein sequence ID" value="OGZ12609.1"/>
    <property type="molecule type" value="Genomic_DNA"/>
</dbReference>
<dbReference type="Proteomes" id="UP000178099">
    <property type="component" value="Unassembled WGS sequence"/>
</dbReference>
<dbReference type="Pfam" id="PF18920">
    <property type="entry name" value="DUF5671"/>
    <property type="match status" value="1"/>
</dbReference>
<feature type="transmembrane region" description="Helical" evidence="1">
    <location>
        <begin position="12"/>
        <end position="35"/>
    </location>
</feature>
<evidence type="ECO:0000256" key="1">
    <source>
        <dbReference type="SAM" id="Phobius"/>
    </source>
</evidence>
<feature type="transmembrane region" description="Helical" evidence="1">
    <location>
        <begin position="55"/>
        <end position="73"/>
    </location>
</feature>
<name>A0A1G2DG76_9BACT</name>
<dbReference type="InterPro" id="IPR043728">
    <property type="entry name" value="DUF5671"/>
</dbReference>
<feature type="domain" description="DUF5671" evidence="2">
    <location>
        <begin position="10"/>
        <end position="144"/>
    </location>
</feature>
<protein>
    <recommendedName>
        <fullName evidence="2">DUF5671 domain-containing protein</fullName>
    </recommendedName>
</protein>